<feature type="transmembrane region" description="Helical" evidence="1">
    <location>
        <begin position="375"/>
        <end position="393"/>
    </location>
</feature>
<feature type="transmembrane region" description="Helical" evidence="1">
    <location>
        <begin position="198"/>
        <end position="224"/>
    </location>
</feature>
<dbReference type="EMBL" id="JACHMH010000001">
    <property type="protein sequence ID" value="MBB4675049.1"/>
    <property type="molecule type" value="Genomic_DNA"/>
</dbReference>
<comment type="caution">
    <text evidence="2">The sequence shown here is derived from an EMBL/GenBank/DDBJ whole genome shotgun (WGS) entry which is preliminary data.</text>
</comment>
<evidence type="ECO:0008006" key="4">
    <source>
        <dbReference type="Google" id="ProtNLM"/>
    </source>
</evidence>
<keyword evidence="3" id="KW-1185">Reference proteome</keyword>
<feature type="transmembrane region" description="Helical" evidence="1">
    <location>
        <begin position="36"/>
        <end position="59"/>
    </location>
</feature>
<feature type="transmembrane region" description="Helical" evidence="1">
    <location>
        <begin position="316"/>
        <end position="336"/>
    </location>
</feature>
<dbReference type="RefSeq" id="WP_185001085.1">
    <property type="nucleotide sequence ID" value="NZ_BAAAUI010000033.1"/>
</dbReference>
<evidence type="ECO:0000313" key="3">
    <source>
        <dbReference type="Proteomes" id="UP000533598"/>
    </source>
</evidence>
<keyword evidence="1" id="KW-1133">Transmembrane helix</keyword>
<feature type="transmembrane region" description="Helical" evidence="1">
    <location>
        <begin position="284"/>
        <end position="304"/>
    </location>
</feature>
<gene>
    <name evidence="2" type="ORF">HNR67_001167</name>
</gene>
<organism evidence="2 3">
    <name type="scientific">Crossiella cryophila</name>
    <dbReference type="NCBI Taxonomy" id="43355"/>
    <lineage>
        <taxon>Bacteria</taxon>
        <taxon>Bacillati</taxon>
        <taxon>Actinomycetota</taxon>
        <taxon>Actinomycetes</taxon>
        <taxon>Pseudonocardiales</taxon>
        <taxon>Pseudonocardiaceae</taxon>
        <taxon>Crossiella</taxon>
    </lineage>
</organism>
<accession>A0A7W7C8A0</accession>
<reference evidence="2 3" key="1">
    <citation type="submission" date="2020-08" db="EMBL/GenBank/DDBJ databases">
        <title>Sequencing the genomes of 1000 actinobacteria strains.</title>
        <authorList>
            <person name="Klenk H.-P."/>
        </authorList>
    </citation>
    <scope>NUCLEOTIDE SEQUENCE [LARGE SCALE GENOMIC DNA]</scope>
    <source>
        <strain evidence="2 3">DSM 44230</strain>
    </source>
</reference>
<proteinExistence type="predicted"/>
<dbReference type="Proteomes" id="UP000533598">
    <property type="component" value="Unassembled WGS sequence"/>
</dbReference>
<feature type="transmembrane region" description="Helical" evidence="1">
    <location>
        <begin position="173"/>
        <end position="192"/>
    </location>
</feature>
<feature type="transmembrane region" description="Helical" evidence="1">
    <location>
        <begin position="231"/>
        <end position="249"/>
    </location>
</feature>
<dbReference type="AlphaFoldDB" id="A0A7W7C8A0"/>
<evidence type="ECO:0000256" key="1">
    <source>
        <dbReference type="SAM" id="Phobius"/>
    </source>
</evidence>
<protein>
    <recommendedName>
        <fullName evidence="4">Glycosyltransferase RgtA/B/C/D-like domain-containing protein</fullName>
    </recommendedName>
</protein>
<sequence length="573" mass="60122">MSEQAGVPDKDTPQVRGGFTPIASIDIEAPAWLRRISWPAVLVGLIGLLPVAASVVEVLRSPRLHFIDYWTVLSRLTNDDGTLIPRALLGYHHEHPMFVPQFLFWLDARFLGGSNHTLGLLALVLAGGLVVVLNRMLPRELGVLTRTALTVGFVFLVFSTTATELFGQGMSGISWFPVLLSSALALLCAQRGRPWLSFGFGVLACVCHATGFGVWPAIALIAWLRGDKARRVVWPLVVGAAVVAVWAVTVTRERISAGRLDADDYLATVASTVGQLWSARVEDLAVGMGAFTAAGVLALTVALIRDRGLGRSVSPAAAGFSGLGIFVLAGAAMVAYSRTQFGVGVGMSGRYAAFAALATAALVVLIVLRRSRIPANTVVAGVLVLSAVTWVLGNGQAGIQRRLYPNQEVAAVALRVNATAQLARLRVKPEVRPAALALGVYPFNSDFSLGCGAGRELGDKVDLSTVKDLAQPGDPGPNTGHVDTGPVRGDAEITGWALVRNQAPDCVLVLDQAGTVVGGGVAGLTRRDLAQQLRIDEMNAGFSAVATPGSTAPSVVVRSGGELYRVAAVARKG</sequence>
<feature type="transmembrane region" description="Helical" evidence="1">
    <location>
        <begin position="143"/>
        <end position="166"/>
    </location>
</feature>
<feature type="transmembrane region" description="Helical" evidence="1">
    <location>
        <begin position="118"/>
        <end position="137"/>
    </location>
</feature>
<evidence type="ECO:0000313" key="2">
    <source>
        <dbReference type="EMBL" id="MBB4675049.1"/>
    </source>
</evidence>
<keyword evidence="1" id="KW-0472">Membrane</keyword>
<keyword evidence="1" id="KW-0812">Transmembrane</keyword>
<name>A0A7W7C8A0_9PSEU</name>
<feature type="transmembrane region" description="Helical" evidence="1">
    <location>
        <begin position="348"/>
        <end position="368"/>
    </location>
</feature>